<dbReference type="EMBL" id="ACZM01000003">
    <property type="protein sequence ID" value="EHG22277.1"/>
    <property type="molecule type" value="Genomic_DNA"/>
</dbReference>
<evidence type="ECO:0000259" key="1">
    <source>
        <dbReference type="Pfam" id="PF18909"/>
    </source>
</evidence>
<dbReference type="RefSeq" id="WP_006691764.1">
    <property type="nucleotide sequence ID" value="NZ_JH376797.1"/>
</dbReference>
<proteinExistence type="predicted"/>
<organism evidence="2 3">
    <name type="scientific">Selenomonas infelix ATCC 43532</name>
    <dbReference type="NCBI Taxonomy" id="679201"/>
    <lineage>
        <taxon>Bacteria</taxon>
        <taxon>Bacillati</taxon>
        <taxon>Bacillota</taxon>
        <taxon>Negativicutes</taxon>
        <taxon>Selenomonadales</taxon>
        <taxon>Selenomonadaceae</taxon>
        <taxon>Selenomonas</taxon>
    </lineage>
</organism>
<protein>
    <recommendedName>
        <fullName evidence="1">dATP/dGTP diphosphohydrolase N-terminal domain-containing protein</fullName>
    </recommendedName>
</protein>
<accession>G5GM32</accession>
<name>G5GM32_9FIRM</name>
<dbReference type="Pfam" id="PF18909">
    <property type="entry name" value="dGTP_diPhyd_N"/>
    <property type="match status" value="1"/>
</dbReference>
<feature type="domain" description="dATP/dGTP diphosphohydrolase N-terminal" evidence="1">
    <location>
        <begin position="8"/>
        <end position="88"/>
    </location>
</feature>
<dbReference type="OrthoDB" id="1666944at2"/>
<dbReference type="STRING" id="679201.HMPREF9334_00313"/>
<sequence length="91" mass="10446">MADQKYPQSAESNEYRYIDFEWLDEIATGLTAGAEKHPGETWHDIPAKEHAARALRHLSMWLAGDRSDRHIINASMRCMMARAMEREGGKE</sequence>
<dbReference type="Proteomes" id="UP000004129">
    <property type="component" value="Unassembled WGS sequence"/>
</dbReference>
<evidence type="ECO:0000313" key="2">
    <source>
        <dbReference type="EMBL" id="EHG22277.1"/>
    </source>
</evidence>
<reference evidence="2 3" key="1">
    <citation type="submission" date="2011-08" db="EMBL/GenBank/DDBJ databases">
        <title>The Genome Sequence of Selenomonas infelix ATCC 43532.</title>
        <authorList>
            <consortium name="The Broad Institute Genome Sequencing Platform"/>
            <person name="Earl A."/>
            <person name="Ward D."/>
            <person name="Feldgarden M."/>
            <person name="Gevers D."/>
            <person name="Izard J."/>
            <person name="Blanton J.M."/>
            <person name="Baranova O.V."/>
            <person name="Dewhirst F.E."/>
            <person name="Young S.K."/>
            <person name="Zeng Q."/>
            <person name="Gargeya S."/>
            <person name="Fitzgerald M."/>
            <person name="Haas B."/>
            <person name="Abouelleil A."/>
            <person name="Alvarado L."/>
            <person name="Arachchi H.M."/>
            <person name="Berlin A."/>
            <person name="Brown A."/>
            <person name="Chapman S.B."/>
            <person name="Chen Z."/>
            <person name="Dunbar C."/>
            <person name="Freedman E."/>
            <person name="Gearin G."/>
            <person name="Gellesch M."/>
            <person name="Goldberg J."/>
            <person name="Griggs A."/>
            <person name="Gujja S."/>
            <person name="Heiman D."/>
            <person name="Howarth C."/>
            <person name="Larson L."/>
            <person name="Lui A."/>
            <person name="MacDonald P.J.P."/>
            <person name="Montmayeur A."/>
            <person name="Murphy C."/>
            <person name="Neiman D."/>
            <person name="Pearson M."/>
            <person name="Priest M."/>
            <person name="Roberts A."/>
            <person name="Saif S."/>
            <person name="Shea T."/>
            <person name="Shenoy N."/>
            <person name="Sisk P."/>
            <person name="Stolte C."/>
            <person name="Sykes S."/>
            <person name="Wortman J."/>
            <person name="Nusbaum C."/>
            <person name="Birren B."/>
        </authorList>
    </citation>
    <scope>NUCLEOTIDE SEQUENCE [LARGE SCALE GENOMIC DNA]</scope>
    <source>
        <strain evidence="2 3">ATCC 43532</strain>
    </source>
</reference>
<comment type="caution">
    <text evidence="2">The sequence shown here is derived from an EMBL/GenBank/DDBJ whole genome shotgun (WGS) entry which is preliminary data.</text>
</comment>
<gene>
    <name evidence="2" type="ORF">HMPREF9334_00313</name>
</gene>
<evidence type="ECO:0000313" key="3">
    <source>
        <dbReference type="Proteomes" id="UP000004129"/>
    </source>
</evidence>
<keyword evidence="3" id="KW-1185">Reference proteome</keyword>
<dbReference type="PATRIC" id="fig|679201.3.peg.319"/>
<dbReference type="AlphaFoldDB" id="G5GM32"/>
<dbReference type="HOGENOM" id="CLU_164793_1_0_9"/>
<dbReference type="InterPro" id="IPR044038">
    <property type="entry name" value="dATP/dGTP_diPOhydrolase_N"/>
</dbReference>